<accession>Q9UY63</accession>
<feature type="transmembrane region" description="Helical" evidence="1">
    <location>
        <begin position="39"/>
        <end position="57"/>
    </location>
</feature>
<proteinExistence type="predicted"/>
<dbReference type="PIR" id="G75013">
    <property type="entry name" value="G75013"/>
</dbReference>
<gene>
    <name evidence="2" type="ORF">PAB1264</name>
</gene>
<dbReference type="Proteomes" id="UP000000810">
    <property type="component" value="Chromosome"/>
</dbReference>
<organism evidence="2 3">
    <name type="scientific">Pyrococcus abyssi (strain GE5 / Orsay)</name>
    <dbReference type="NCBI Taxonomy" id="272844"/>
    <lineage>
        <taxon>Archaea</taxon>
        <taxon>Methanobacteriati</taxon>
        <taxon>Methanobacteriota</taxon>
        <taxon>Thermococci</taxon>
        <taxon>Thermococcales</taxon>
        <taxon>Thermococcaceae</taxon>
        <taxon>Pyrococcus</taxon>
    </lineage>
</organism>
<sequence length="177" mass="19928">MCSMDVERRLLWVGSSIALLSLIYVVFSVSMVDLRHVGVMLVFFGVAGFSLYGAFRVYRESKIRWLLFGMGFIVASVAVSQLSHSCRPNKPPHTRSNRNNKRLRSMKDEKKAFLILYAVSLIMAVAIFLYLTRIEGYTTEDITKVGLMVLLPVLALHSIGGAIILKHYRGKPKETNS</sequence>
<dbReference type="AlphaFoldDB" id="Q9UY63"/>
<evidence type="ECO:0000313" key="2">
    <source>
        <dbReference type="EMBL" id="CAB50549.1"/>
    </source>
</evidence>
<keyword evidence="1" id="KW-1133">Transmembrane helix</keyword>
<keyword evidence="3" id="KW-1185">Reference proteome</keyword>
<dbReference type="EMBL" id="AJ248288">
    <property type="protein sequence ID" value="CAB50549.1"/>
    <property type="molecule type" value="Genomic_DNA"/>
</dbReference>
<dbReference type="HOGENOM" id="CLU_1514668_0_0_2"/>
<feature type="transmembrane region" description="Helical" evidence="1">
    <location>
        <begin position="145"/>
        <end position="165"/>
    </location>
</feature>
<evidence type="ECO:0000256" key="1">
    <source>
        <dbReference type="SAM" id="Phobius"/>
    </source>
</evidence>
<feature type="transmembrane region" description="Helical" evidence="1">
    <location>
        <begin position="63"/>
        <end position="82"/>
    </location>
</feature>
<keyword evidence="1" id="KW-0472">Membrane</keyword>
<feature type="transmembrane region" description="Helical" evidence="1">
    <location>
        <begin position="12"/>
        <end position="32"/>
    </location>
</feature>
<keyword evidence="1" id="KW-0812">Transmembrane</keyword>
<evidence type="ECO:0000313" key="3">
    <source>
        <dbReference type="Proteomes" id="UP000000810"/>
    </source>
</evidence>
<dbReference type="KEGG" id="pab:PAB1264"/>
<name>Q9UY63_PYRAB</name>
<feature type="transmembrane region" description="Helical" evidence="1">
    <location>
        <begin position="112"/>
        <end position="133"/>
    </location>
</feature>
<reference evidence="2 3" key="1">
    <citation type="journal article" date="2003" name="Mol. Microbiol.">
        <title>An integrated analysis of the genome of the hyperthermophilic archaeon Pyrococcus abyssi.</title>
        <authorList>
            <person name="Cohen G."/>
            <person name="Barbe V."/>
            <person name="Flament D."/>
            <person name="Galperin M."/>
            <person name="Heilig R."/>
            <person name="Ripp R."/>
            <person name="Lecompte O."/>
            <person name="Prieur D."/>
            <person name="Poch O."/>
            <person name="Quellerou J."/>
            <person name="Thierry J.C."/>
            <person name="Van der Oost J."/>
            <person name="Weissenbach J."/>
            <person name="Zivanovic Y."/>
            <person name="Forterre P."/>
        </authorList>
    </citation>
    <scope>NUCLEOTIDE SEQUENCE [LARGE SCALE GENOMIC DNA]</scope>
    <source>
        <strain evidence="3">GE5 / Orsay</strain>
    </source>
</reference>
<protein>
    <submittedName>
        <fullName evidence="2">Uncharacterized protein</fullName>
    </submittedName>
</protein>
<dbReference type="eggNOG" id="arCOG07839">
    <property type="taxonomic scope" value="Archaea"/>
</dbReference>